<dbReference type="EMBL" id="JAHRIP010000111">
    <property type="protein sequence ID" value="MEQ2278801.1"/>
    <property type="molecule type" value="Genomic_DNA"/>
</dbReference>
<reference evidence="2 3" key="1">
    <citation type="submission" date="2021-06" db="EMBL/GenBank/DDBJ databases">
        <authorList>
            <person name="Palmer J.M."/>
        </authorList>
    </citation>
    <scope>NUCLEOTIDE SEQUENCE [LARGE SCALE GENOMIC DNA]</scope>
    <source>
        <strain evidence="2 3">AS_MEX2019</strain>
        <tissue evidence="2">Muscle</tissue>
    </source>
</reference>
<comment type="caution">
    <text evidence="2">The sequence shown here is derived from an EMBL/GenBank/DDBJ whole genome shotgun (WGS) entry which is preliminary data.</text>
</comment>
<feature type="region of interest" description="Disordered" evidence="1">
    <location>
        <begin position="93"/>
        <end position="138"/>
    </location>
</feature>
<feature type="compositionally biased region" description="Polar residues" evidence="1">
    <location>
        <begin position="125"/>
        <end position="138"/>
    </location>
</feature>
<organism evidence="2 3">
    <name type="scientific">Ameca splendens</name>
    <dbReference type="NCBI Taxonomy" id="208324"/>
    <lineage>
        <taxon>Eukaryota</taxon>
        <taxon>Metazoa</taxon>
        <taxon>Chordata</taxon>
        <taxon>Craniata</taxon>
        <taxon>Vertebrata</taxon>
        <taxon>Euteleostomi</taxon>
        <taxon>Actinopterygii</taxon>
        <taxon>Neopterygii</taxon>
        <taxon>Teleostei</taxon>
        <taxon>Neoteleostei</taxon>
        <taxon>Acanthomorphata</taxon>
        <taxon>Ovalentaria</taxon>
        <taxon>Atherinomorphae</taxon>
        <taxon>Cyprinodontiformes</taxon>
        <taxon>Goodeidae</taxon>
        <taxon>Ameca</taxon>
    </lineage>
</organism>
<keyword evidence="3" id="KW-1185">Reference proteome</keyword>
<sequence length="138" mass="15094">MQNNFYRAAGLTHLSIFQYCGISPPKTTQGDYSFACTHVNDANEIRARGQAEARADDAFWQWVGGSSQHHIATHDWLTSLSSVIGCQKRKNNVASNTNKNKQETGTLQLADDTNSDYPVPRLMEPSTSSGSGKARTAS</sequence>
<dbReference type="Proteomes" id="UP001469553">
    <property type="component" value="Unassembled WGS sequence"/>
</dbReference>
<evidence type="ECO:0000256" key="1">
    <source>
        <dbReference type="SAM" id="MobiDB-lite"/>
    </source>
</evidence>
<evidence type="ECO:0000313" key="2">
    <source>
        <dbReference type="EMBL" id="MEQ2278801.1"/>
    </source>
</evidence>
<accession>A0ABV0XBG8</accession>
<proteinExistence type="predicted"/>
<evidence type="ECO:0000313" key="3">
    <source>
        <dbReference type="Proteomes" id="UP001469553"/>
    </source>
</evidence>
<name>A0ABV0XBG8_9TELE</name>
<gene>
    <name evidence="2" type="ORF">AMECASPLE_002922</name>
</gene>
<feature type="compositionally biased region" description="Polar residues" evidence="1">
    <location>
        <begin position="93"/>
        <end position="116"/>
    </location>
</feature>
<protein>
    <submittedName>
        <fullName evidence="2">Uncharacterized protein</fullName>
    </submittedName>
</protein>